<evidence type="ECO:0000313" key="3">
    <source>
        <dbReference type="Proteomes" id="UP000078390"/>
    </source>
</evidence>
<dbReference type="Pfam" id="PF01368">
    <property type="entry name" value="DHH"/>
    <property type="match status" value="1"/>
</dbReference>
<organism evidence="2 3">
    <name type="scientific">Thermosulfurimonas dismutans</name>
    <dbReference type="NCBI Taxonomy" id="999894"/>
    <lineage>
        <taxon>Bacteria</taxon>
        <taxon>Pseudomonadati</taxon>
        <taxon>Thermodesulfobacteriota</taxon>
        <taxon>Thermodesulfobacteria</taxon>
        <taxon>Thermodesulfobacteriales</taxon>
        <taxon>Thermodesulfobacteriaceae</taxon>
        <taxon>Thermosulfurimonas</taxon>
    </lineage>
</organism>
<proteinExistence type="predicted"/>
<dbReference type="RefSeq" id="WP_068669898.1">
    <property type="nucleotide sequence ID" value="NZ_LWLG01000004.1"/>
</dbReference>
<protein>
    <submittedName>
        <fullName evidence="2">Kef-type K+ transport system</fullName>
    </submittedName>
</protein>
<feature type="domain" description="DDH" evidence="1">
    <location>
        <begin position="42"/>
        <end position="174"/>
    </location>
</feature>
<dbReference type="PANTHER" id="PTHR47618">
    <property type="entry name" value="BIFUNCTIONAL OLIGORIBONUCLEASE AND PAP PHOSPHATASE NRNA"/>
    <property type="match status" value="1"/>
</dbReference>
<dbReference type="SUPFAM" id="SSF64182">
    <property type="entry name" value="DHH phosphoesterases"/>
    <property type="match status" value="1"/>
</dbReference>
<dbReference type="STRING" id="999894.TDIS_0970"/>
<accession>A0A179D4M3</accession>
<dbReference type="InterPro" id="IPR051319">
    <property type="entry name" value="Oligoribo/pAp-PDE_c-di-AMP_PDE"/>
</dbReference>
<dbReference type="PATRIC" id="fig|999894.6.peg.962"/>
<keyword evidence="3" id="KW-1185">Reference proteome</keyword>
<reference evidence="2 3" key="1">
    <citation type="submission" date="2016-04" db="EMBL/GenBank/DDBJ databases">
        <title>Genome analysis of Thermosulfurimonas dismutans, the first thermophilic sulfur-disproportionating bacterium of the phylum Thermodesulfobacteria.</title>
        <authorList>
            <person name="Mardanov A.V."/>
            <person name="Beletsky A.V."/>
            <person name="Kadnikov V.V."/>
            <person name="Slobodkin A.I."/>
            <person name="Ravin N.V."/>
        </authorList>
    </citation>
    <scope>NUCLEOTIDE SEQUENCE [LARGE SCALE GENOMIC DNA]</scope>
    <source>
        <strain evidence="2 3">S95</strain>
    </source>
</reference>
<gene>
    <name evidence="2" type="ORF">TDIS_0970</name>
</gene>
<evidence type="ECO:0000313" key="2">
    <source>
        <dbReference type="EMBL" id="OAQ21044.1"/>
    </source>
</evidence>
<dbReference type="AlphaFoldDB" id="A0A179D4M3"/>
<dbReference type="PANTHER" id="PTHR47618:SF1">
    <property type="entry name" value="BIFUNCTIONAL OLIGORIBONUCLEASE AND PAP PHOSPHATASE NRNA"/>
    <property type="match status" value="1"/>
</dbReference>
<dbReference type="Proteomes" id="UP000078390">
    <property type="component" value="Unassembled WGS sequence"/>
</dbReference>
<dbReference type="Gene3D" id="3.90.1640.10">
    <property type="entry name" value="inorganic pyrophosphatase (n-terminal core)"/>
    <property type="match status" value="1"/>
</dbReference>
<evidence type="ECO:0000259" key="1">
    <source>
        <dbReference type="Pfam" id="PF01368"/>
    </source>
</evidence>
<sequence length="351" mass="40144">MAGRSKNGNGNRFPRFRSNRERLNALLSLFKKEDRVLILIWADPDALASALAMRRLLSQRVSQVVIAHVNEIRRVNNQLMIKLLKIPVMKKSQVAVNDFTKKVLLDSQPTHNPAFENIDFDVVIDHHPLNDGWQAAFADIRPEYGATSTILTEYLRTAGIKPSVALATALVYGIKTDTDNFEKHCALQDVICFHYLFKRLNRHLLHKIESSDIRRSELKYIRLALDNMKFRKQRLFTHVGKVPNADILVVIADLLNHVQEAGWVFVSGEHRQRLIIIIRCDGYRKNAGRLAERAFGSLGYAGGHREKARAEIPLENLKLNGDKTINTLFLIKLLKKHFKDLKNEAKKNADF</sequence>
<dbReference type="InterPro" id="IPR038763">
    <property type="entry name" value="DHH_sf"/>
</dbReference>
<comment type="caution">
    <text evidence="2">The sequence shown here is derived from an EMBL/GenBank/DDBJ whole genome shotgun (WGS) entry which is preliminary data.</text>
</comment>
<name>A0A179D4M3_9BACT</name>
<dbReference type="EMBL" id="LWLG01000004">
    <property type="protein sequence ID" value="OAQ21044.1"/>
    <property type="molecule type" value="Genomic_DNA"/>
</dbReference>
<dbReference type="InterPro" id="IPR001667">
    <property type="entry name" value="DDH_dom"/>
</dbReference>